<evidence type="ECO:0000256" key="3">
    <source>
        <dbReference type="ARBA" id="ARBA00022801"/>
    </source>
</evidence>
<evidence type="ECO:0000256" key="1">
    <source>
        <dbReference type="ARBA" id="ARBA00008455"/>
    </source>
</evidence>
<keyword evidence="7" id="KW-1185">Reference proteome</keyword>
<organism evidence="6 7">
    <name type="scientific">Punica granatum</name>
    <name type="common">Pomegranate</name>
    <dbReference type="NCBI Taxonomy" id="22663"/>
    <lineage>
        <taxon>Eukaryota</taxon>
        <taxon>Viridiplantae</taxon>
        <taxon>Streptophyta</taxon>
        <taxon>Embryophyta</taxon>
        <taxon>Tracheophyta</taxon>
        <taxon>Spermatophyta</taxon>
        <taxon>Magnoliopsida</taxon>
        <taxon>eudicotyledons</taxon>
        <taxon>Gunneridae</taxon>
        <taxon>Pentapetalae</taxon>
        <taxon>rosids</taxon>
        <taxon>malvids</taxon>
        <taxon>Myrtales</taxon>
        <taxon>Lythraceae</taxon>
        <taxon>Punica</taxon>
    </lineage>
</organism>
<dbReference type="InterPro" id="IPR025660">
    <property type="entry name" value="Pept_his_AS"/>
</dbReference>
<feature type="domain" description="Peptidase C1A papain C-terminal" evidence="5">
    <location>
        <begin position="9"/>
        <end position="56"/>
    </location>
</feature>
<proteinExistence type="inferred from homology"/>
<name>A0A2I0H1V5_PUNGR</name>
<keyword evidence="3" id="KW-0378">Hydrolase</keyword>
<dbReference type="InterPro" id="IPR000668">
    <property type="entry name" value="Peptidase_C1A_C"/>
</dbReference>
<reference evidence="6 7" key="1">
    <citation type="submission" date="2017-11" db="EMBL/GenBank/DDBJ databases">
        <title>De-novo sequencing of pomegranate (Punica granatum L.) genome.</title>
        <authorList>
            <person name="Akparov Z."/>
            <person name="Amiraslanov A."/>
            <person name="Hajiyeva S."/>
            <person name="Abbasov M."/>
            <person name="Kaur K."/>
            <person name="Hamwieh A."/>
            <person name="Solovyev V."/>
            <person name="Salamov A."/>
            <person name="Braich B."/>
            <person name="Kosarev P."/>
            <person name="Mahmoud A."/>
            <person name="Hajiyev E."/>
            <person name="Babayeva S."/>
            <person name="Izzatullayeva V."/>
            <person name="Mammadov A."/>
            <person name="Mammadov A."/>
            <person name="Sharifova S."/>
            <person name="Ojaghi J."/>
            <person name="Eynullazada K."/>
            <person name="Bayramov B."/>
            <person name="Abdulazimova A."/>
            <person name="Shahmuradov I."/>
        </authorList>
    </citation>
    <scope>NUCLEOTIDE SEQUENCE [LARGE SCALE GENOMIC DNA]</scope>
    <source>
        <strain evidence="7">cv. AG2017</strain>
        <tissue evidence="6">Leaf</tissue>
    </source>
</reference>
<evidence type="ECO:0000256" key="4">
    <source>
        <dbReference type="ARBA" id="ARBA00022807"/>
    </source>
</evidence>
<protein>
    <recommendedName>
        <fullName evidence="5">Peptidase C1A papain C-terminal domain-containing protein</fullName>
    </recommendedName>
</protein>
<dbReference type="InterPro" id="IPR013128">
    <property type="entry name" value="Peptidase_C1A"/>
</dbReference>
<dbReference type="Proteomes" id="UP000233551">
    <property type="component" value="Unassembled WGS sequence"/>
</dbReference>
<comment type="similarity">
    <text evidence="1">Belongs to the peptidase C1 family.</text>
</comment>
<dbReference type="PROSITE" id="PS00639">
    <property type="entry name" value="THIOL_PROTEASE_HIS"/>
    <property type="match status" value="1"/>
</dbReference>
<evidence type="ECO:0000259" key="5">
    <source>
        <dbReference type="Pfam" id="PF00112"/>
    </source>
</evidence>
<dbReference type="Pfam" id="PF00112">
    <property type="entry name" value="Peptidase_C1"/>
    <property type="match status" value="1"/>
</dbReference>
<dbReference type="PANTHER" id="PTHR12411">
    <property type="entry name" value="CYSTEINE PROTEASE FAMILY C1-RELATED"/>
    <property type="match status" value="1"/>
</dbReference>
<dbReference type="GO" id="GO:0008234">
    <property type="term" value="F:cysteine-type peptidase activity"/>
    <property type="evidence" value="ECO:0007669"/>
    <property type="project" value="UniProtKB-KW"/>
</dbReference>
<dbReference type="Gene3D" id="3.90.70.10">
    <property type="entry name" value="Cysteine proteinases"/>
    <property type="match status" value="1"/>
</dbReference>
<evidence type="ECO:0000256" key="2">
    <source>
        <dbReference type="ARBA" id="ARBA00022670"/>
    </source>
</evidence>
<dbReference type="SUPFAM" id="SSF54001">
    <property type="entry name" value="Cysteine proteinases"/>
    <property type="match status" value="1"/>
</dbReference>
<gene>
    <name evidence="6" type="ORF">CRG98_049809</name>
</gene>
<keyword evidence="2" id="KW-0645">Protease</keyword>
<dbReference type="STRING" id="22663.A0A2I0H1V5"/>
<sequence>MVIIKIKTGCMDKLDHAMDIIGYGTSEDETKYWFIRNSWGPSWGEGSYMKIAREVPSRSEGVCGLP</sequence>
<comment type="caution">
    <text evidence="6">The sequence shown here is derived from an EMBL/GenBank/DDBJ whole genome shotgun (WGS) entry which is preliminary data.</text>
</comment>
<accession>A0A2I0H1V5</accession>
<dbReference type="InterPro" id="IPR038765">
    <property type="entry name" value="Papain-like_cys_pep_sf"/>
</dbReference>
<dbReference type="GO" id="GO:0006508">
    <property type="term" value="P:proteolysis"/>
    <property type="evidence" value="ECO:0007669"/>
    <property type="project" value="UniProtKB-KW"/>
</dbReference>
<dbReference type="AlphaFoldDB" id="A0A2I0H1V5"/>
<evidence type="ECO:0000313" key="7">
    <source>
        <dbReference type="Proteomes" id="UP000233551"/>
    </source>
</evidence>
<evidence type="ECO:0000313" key="6">
    <source>
        <dbReference type="EMBL" id="PKH93904.1"/>
    </source>
</evidence>
<dbReference type="EMBL" id="PGOL01042985">
    <property type="protein sequence ID" value="PKH93904.1"/>
    <property type="molecule type" value="Genomic_DNA"/>
</dbReference>
<keyword evidence="4" id="KW-0788">Thiol protease</keyword>